<dbReference type="Proteomes" id="UP001320154">
    <property type="component" value="Unassembled WGS sequence"/>
</dbReference>
<dbReference type="Gene3D" id="1.10.10.10">
    <property type="entry name" value="Winged helix-like DNA-binding domain superfamily/Winged helix DNA-binding domain"/>
    <property type="match status" value="1"/>
</dbReference>
<accession>A0AAW4Z1J7</accession>
<dbReference type="InterPro" id="IPR017162">
    <property type="entry name" value="UCP037266"/>
</dbReference>
<evidence type="ECO:0000313" key="2">
    <source>
        <dbReference type="EMBL" id="MCE8053566.1"/>
    </source>
</evidence>
<organism evidence="2 4">
    <name type="scientific">Billgrantia desiderata</name>
    <dbReference type="NCBI Taxonomy" id="52021"/>
    <lineage>
        <taxon>Bacteria</taxon>
        <taxon>Pseudomonadati</taxon>
        <taxon>Pseudomonadota</taxon>
        <taxon>Gammaproteobacteria</taxon>
        <taxon>Oceanospirillales</taxon>
        <taxon>Halomonadaceae</taxon>
        <taxon>Billgrantia</taxon>
    </lineage>
</organism>
<name>A0AAW4Z1J7_9GAMM</name>
<proteinExistence type="predicted"/>
<sequence length="102" mass="11504">MTLSKTQSSFYRRLYLAHLIECGISSVPAIVNATGMPRRTAQDTLKALEELDIRCEFRPTPGERHNSGSYAIVDWGPIDPAWVREHAERLRTALSYPAMSRA</sequence>
<keyword evidence="3" id="KW-1185">Reference proteome</keyword>
<dbReference type="InterPro" id="IPR036388">
    <property type="entry name" value="WH-like_DNA-bd_sf"/>
</dbReference>
<dbReference type="Proteomes" id="UP001320178">
    <property type="component" value="Unassembled WGS sequence"/>
</dbReference>
<dbReference type="RefSeq" id="WP_103969239.1">
    <property type="nucleotide sequence ID" value="NZ_FNVC01000011.1"/>
</dbReference>
<dbReference type="EMBL" id="JABFTQ010000008">
    <property type="protein sequence ID" value="MCE8047786.1"/>
    <property type="molecule type" value="Genomic_DNA"/>
</dbReference>
<reference evidence="2" key="1">
    <citation type="submission" date="2020-05" db="EMBL/GenBank/DDBJ databases">
        <authorList>
            <person name="Wang L."/>
            <person name="Shao Z."/>
        </authorList>
    </citation>
    <scope>NUCLEOTIDE SEQUENCE</scope>
    <source>
        <strain evidence="1">MCCC 1A05748</strain>
        <strain evidence="2">MCCC 1A05776</strain>
    </source>
</reference>
<gene>
    <name evidence="1" type="ORF">HOP60_13750</name>
    <name evidence="2" type="ORF">HOP61_19920</name>
</gene>
<evidence type="ECO:0000313" key="3">
    <source>
        <dbReference type="Proteomes" id="UP001320154"/>
    </source>
</evidence>
<dbReference type="PIRSF" id="PIRSF037266">
    <property type="entry name" value="UCP037266"/>
    <property type="match status" value="1"/>
</dbReference>
<dbReference type="AlphaFoldDB" id="A0AAW4Z1J7"/>
<protein>
    <submittedName>
        <fullName evidence="2">Helix-turn-helix domain-containing protein</fullName>
    </submittedName>
</protein>
<comment type="caution">
    <text evidence="2">The sequence shown here is derived from an EMBL/GenBank/DDBJ whole genome shotgun (WGS) entry which is preliminary data.</text>
</comment>
<evidence type="ECO:0000313" key="4">
    <source>
        <dbReference type="Proteomes" id="UP001320178"/>
    </source>
</evidence>
<dbReference type="EMBL" id="JABFTS010000012">
    <property type="protein sequence ID" value="MCE8053566.1"/>
    <property type="molecule type" value="Genomic_DNA"/>
</dbReference>
<evidence type="ECO:0000313" key="1">
    <source>
        <dbReference type="EMBL" id="MCE8047786.1"/>
    </source>
</evidence>
<dbReference type="Pfam" id="PF09904">
    <property type="entry name" value="HTH_43"/>
    <property type="match status" value="1"/>
</dbReference>
<reference evidence="2 3" key="2">
    <citation type="journal article" date="2021" name="Front. Microbiol.">
        <title>Aerobic Denitrification and Heterotrophic Sulfur Oxidation in the Genus Halomonas Revealed by Six Novel Species Characterizations and Genome-Based Analysis.</title>
        <authorList>
            <person name="Wang L."/>
            <person name="Shao Z."/>
        </authorList>
    </citation>
    <scope>NUCLEOTIDE SEQUENCE</scope>
    <source>
        <strain evidence="1 3">MCCC 1A05748</strain>
        <strain evidence="2">MCCC 1A05776</strain>
    </source>
</reference>